<dbReference type="EMBL" id="FOHN01000010">
    <property type="protein sequence ID" value="SET20256.1"/>
    <property type="molecule type" value="Genomic_DNA"/>
</dbReference>
<evidence type="ECO:0000313" key="2">
    <source>
        <dbReference type="Proteomes" id="UP000199800"/>
    </source>
</evidence>
<organism evidence="1 2">
    <name type="scientific">[Clostridium] polysaccharolyticum</name>
    <dbReference type="NCBI Taxonomy" id="29364"/>
    <lineage>
        <taxon>Bacteria</taxon>
        <taxon>Bacillati</taxon>
        <taxon>Bacillota</taxon>
        <taxon>Clostridia</taxon>
        <taxon>Lachnospirales</taxon>
        <taxon>Lachnospiraceae</taxon>
    </lineage>
</organism>
<dbReference type="RefSeq" id="WP_092477789.1">
    <property type="nucleotide sequence ID" value="NZ_FOHN01000010.1"/>
</dbReference>
<name>A0A1I0CKV1_9FIRM</name>
<protein>
    <recommendedName>
        <fullName evidence="3">DUF262 domain-containing protein</fullName>
    </recommendedName>
</protein>
<evidence type="ECO:0008006" key="3">
    <source>
        <dbReference type="Google" id="ProtNLM"/>
    </source>
</evidence>
<dbReference type="OrthoDB" id="9798761at2"/>
<accession>A0A1I0CKV1</accession>
<dbReference type="AlphaFoldDB" id="A0A1I0CKV1"/>
<reference evidence="1 2" key="1">
    <citation type="submission" date="2016-10" db="EMBL/GenBank/DDBJ databases">
        <authorList>
            <person name="de Groot N.N."/>
        </authorList>
    </citation>
    <scope>NUCLEOTIDE SEQUENCE [LARGE SCALE GENOMIC DNA]</scope>
    <source>
        <strain evidence="1 2">DSM 1801</strain>
    </source>
</reference>
<gene>
    <name evidence="1" type="ORF">SAMN04487772_11064</name>
</gene>
<sequence>MAISIAPKSNDTELSELMKEVISGKAQLPEFQRSWTWDDGRIRGILASLSQGYPMGAIMRLEYGNEDVKFKYRLSMKCFR</sequence>
<keyword evidence="2" id="KW-1185">Reference proteome</keyword>
<dbReference type="Proteomes" id="UP000199800">
    <property type="component" value="Unassembled WGS sequence"/>
</dbReference>
<dbReference type="PANTHER" id="PTHR37292:SF2">
    <property type="entry name" value="DUF262 DOMAIN-CONTAINING PROTEIN"/>
    <property type="match status" value="1"/>
</dbReference>
<evidence type="ECO:0000313" key="1">
    <source>
        <dbReference type="EMBL" id="SET20256.1"/>
    </source>
</evidence>
<dbReference type="PANTHER" id="PTHR37292">
    <property type="entry name" value="VNG6097C"/>
    <property type="match status" value="1"/>
</dbReference>
<proteinExistence type="predicted"/>
<dbReference type="STRING" id="29364.SAMN04487772_11064"/>